<evidence type="ECO:0000256" key="10">
    <source>
        <dbReference type="ARBA" id="ARBA00023273"/>
    </source>
</evidence>
<evidence type="ECO:0000256" key="11">
    <source>
        <dbReference type="ARBA" id="ARBA00055223"/>
    </source>
</evidence>
<feature type="repeat" description="WD" evidence="14">
    <location>
        <begin position="458"/>
        <end position="492"/>
    </location>
</feature>
<accession>A0A8C3PMA6</accession>
<evidence type="ECO:0000256" key="9">
    <source>
        <dbReference type="ARBA" id="ARBA00023212"/>
    </source>
</evidence>
<keyword evidence="19" id="KW-1185">Reference proteome</keyword>
<keyword evidence="5" id="KW-0677">Repeat</keyword>
<keyword evidence="3 14" id="KW-0853">WD repeat</keyword>
<evidence type="ECO:0000313" key="18">
    <source>
        <dbReference type="Ensembl" id="ENSCPGP00000013000.1"/>
    </source>
</evidence>
<evidence type="ECO:0000256" key="12">
    <source>
        <dbReference type="ARBA" id="ARBA00060934"/>
    </source>
</evidence>
<evidence type="ECO:0000256" key="7">
    <source>
        <dbReference type="ARBA" id="ARBA00023054"/>
    </source>
</evidence>
<dbReference type="GO" id="GO:0060285">
    <property type="term" value="P:cilium-dependent cell motility"/>
    <property type="evidence" value="ECO:0007669"/>
    <property type="project" value="UniProtKB-ARBA"/>
</dbReference>
<evidence type="ECO:0000256" key="13">
    <source>
        <dbReference type="ARBA" id="ARBA00074727"/>
    </source>
</evidence>
<reference evidence="18" key="1">
    <citation type="submission" date="2025-08" db="UniProtKB">
        <authorList>
            <consortium name="Ensembl"/>
        </authorList>
    </citation>
    <scope>IDENTIFICATION</scope>
</reference>
<dbReference type="InterPro" id="IPR015943">
    <property type="entry name" value="WD40/YVTN_repeat-like_dom_sf"/>
</dbReference>
<dbReference type="Pfam" id="PF23409">
    <property type="entry name" value="Beta-prop_EML"/>
    <property type="match status" value="1"/>
</dbReference>
<evidence type="ECO:0000256" key="5">
    <source>
        <dbReference type="ARBA" id="ARBA00022737"/>
    </source>
</evidence>
<evidence type="ECO:0000256" key="3">
    <source>
        <dbReference type="ARBA" id="ARBA00022574"/>
    </source>
</evidence>
<keyword evidence="4" id="KW-0493">Microtubule</keyword>
<evidence type="ECO:0000256" key="8">
    <source>
        <dbReference type="ARBA" id="ARBA00023069"/>
    </source>
</evidence>
<feature type="compositionally biased region" description="Acidic residues" evidence="16">
    <location>
        <begin position="601"/>
        <end position="612"/>
    </location>
</feature>
<keyword evidence="9" id="KW-0206">Cytoskeleton</keyword>
<dbReference type="FunFam" id="2.130.10.10:FF:000401">
    <property type="entry name" value="Cilia- and flagella-associated protein 44"/>
    <property type="match status" value="1"/>
</dbReference>
<evidence type="ECO:0000313" key="19">
    <source>
        <dbReference type="Proteomes" id="UP000694419"/>
    </source>
</evidence>
<dbReference type="InterPro" id="IPR011047">
    <property type="entry name" value="Quinoprotein_ADH-like_sf"/>
</dbReference>
<feature type="domain" description="EML-like first beta-propeller" evidence="17">
    <location>
        <begin position="102"/>
        <end position="308"/>
    </location>
</feature>
<dbReference type="Proteomes" id="UP000694419">
    <property type="component" value="Unplaced"/>
</dbReference>
<dbReference type="GO" id="GO:0003341">
    <property type="term" value="P:cilium movement"/>
    <property type="evidence" value="ECO:0007669"/>
    <property type="project" value="UniProtKB-ARBA"/>
</dbReference>
<sequence>SEVLSEAQKKPEKVEKKISETFFYNYEDIYSQPFVTEDSGIPINLLTLKHSFGYDCTRSVNLLPMDSKTLIYIAGNQVVLLDLKTKSQSYIRSSGGGGIGFITAHPTKQYFAVGEKGKKPNLIIYDYPSLRPYRILQGGTEEAYVFGDFNDAGTLLASIGSSPDYMLTIWDWKQEKIMLRSKAFSQDVYKVTFSADNEEQLTTSGVGHIRFWKMALTFTGLKLQGALGRFGKTAVTDIIGYVELPDGKVISGTEWGNLLLWEGGLIKVELCRAGHKPCHSGPVSQLILDEGELITVGKDGFIRMWNFEAIDAADSMDDTGLLEVEPMNELHVGRNVSLSFMAKIHDSGQPVWYAQDTNGAIWKLDLTFSNMTHDPECLYTFHSGRIEAVSVSPITYLMATTALDRKYTIPFLSYPCLIAVGFEDGVVRIIEVYDPKGLPVLAGQNNTQNAKINMKQAFKPHAAAVTALAYERNGDVLATGSKDKTVFFFAVEDEYKPIGFICVPGPVQALQWSPPSHVKSTLLILCENGFALQVPAPVPEEHDTVSTYQIKNLPTQYFHFYSIKSRIKVKNFPVEELHVLHEKEKARLEWIKQQQEMGREIEEEEPEEEPQEEPLPPLYIPEEPSPILCGFYSSPGKFWLSLGGYDSGFLYHCEFSSNDHQEDPDNRQDEPFEVIPVEGTDNNPIHRISFCRLLMFCGMQNGALRVYPLEDKDLTVNTLKEYWSFNVHDNDYGQIQGICSSHDDRFLVTCGGDGNIFSFNILSPDDVHRELKAKIPSPRITPFPFLCVLSIEEVKQKKEHERKMKEAERKKKKKREELIALRHEFLFLLQKNQELPKHMQLHREVHLFRDSLEFETVVVHAIQSNHQISTYRLLAMSEKYYQECPSWRKTVLKGAWKEAEKKMVRETKRIRIVEKSDKVKAKIMKRKAEWDELYKSKPSDDYENPKDAEDIRQAQENMGCYELKTDTNYRVPEHKRMNTAKKVMQLTSLEVLIHKKKVNMNKEIMSLRDLKVSIIDEIKCLVQELKSIQAALDLSERLPLPLIPQLHPDEVPEKKFEYDSDILLKFKEEQEAKAKLQEKLEGSPSSDALRHGFLRAPSIKEIDAVAQVAGAQAMEIASSVVTEQRKVLGIEKAEPTEMELEILKREKIKNLYLQETLVKKINALVINFDAELRFLRHKKLKLDMQMKSADLRHITWYEELLILKNLEKHENLLQEHINNLISGQADMQSKLNSYLAQMEDRKCEIVKLQECEKALYANFQASLGEGNEFAHFLTKVLKKKIECTEKKEVEREAGEEEENEEENDEESSLGIDGENSGSEDEVFDDTVCPNDCSEALFQNTIQLRQKRLDIEKALTEEKKAAADLRKKYNALVKKVKAVEISLNTTEKELETFQWEKQQRLNELYVVVPLKLHQVEYLVNGEMPSDFSQALVFTNQTLKYLQRRIVDLRNEKIMQREIYKVAQEQHKQLVQDKKEMEIEIRRLEEKCNHLMMKKFGRLVDFEAVQAHSVNIHMEELKVQIMQKEYEQSLELKEWEDRILDRRQQLMKLMKENTSKLQQLNQFCLEKQQLETKLASLKNDLVSLLATVLHAGLGLFRHE</sequence>
<feature type="coiled-coil region" evidence="15">
    <location>
        <begin position="790"/>
        <end position="824"/>
    </location>
</feature>
<dbReference type="PANTHER" id="PTHR14885">
    <property type="entry name" value="CILIA- AND FLAGELLA-ASSOCIATED PROTEIN 43-RELATED"/>
    <property type="match status" value="1"/>
</dbReference>
<evidence type="ECO:0000256" key="14">
    <source>
        <dbReference type="PROSITE-ProRule" id="PRU00221"/>
    </source>
</evidence>
<evidence type="ECO:0000256" key="2">
    <source>
        <dbReference type="ARBA" id="ARBA00022490"/>
    </source>
</evidence>
<protein>
    <recommendedName>
        <fullName evidence="13">Cilia- and flagella-associated protein 44</fullName>
    </recommendedName>
</protein>
<organism evidence="18 19">
    <name type="scientific">Calidris pygmaea</name>
    <name type="common">Spoon-billed sandpiper</name>
    <dbReference type="NCBI Taxonomy" id="425635"/>
    <lineage>
        <taxon>Eukaryota</taxon>
        <taxon>Metazoa</taxon>
        <taxon>Chordata</taxon>
        <taxon>Craniata</taxon>
        <taxon>Vertebrata</taxon>
        <taxon>Euteleostomi</taxon>
        <taxon>Archelosauria</taxon>
        <taxon>Archosauria</taxon>
        <taxon>Dinosauria</taxon>
        <taxon>Saurischia</taxon>
        <taxon>Theropoda</taxon>
        <taxon>Coelurosauria</taxon>
        <taxon>Aves</taxon>
        <taxon>Neognathae</taxon>
        <taxon>Neoaves</taxon>
        <taxon>Charadriiformes</taxon>
        <taxon>Scolopacidae</taxon>
        <taxon>Calidris</taxon>
    </lineage>
</organism>
<comment type="function">
    <text evidence="11">Flagellar protein involved in sperm flagellum axoneme organization and function.</text>
</comment>
<dbReference type="InterPro" id="IPR055439">
    <property type="entry name" value="Beta-prop_EML_1st"/>
</dbReference>
<dbReference type="SMART" id="SM00320">
    <property type="entry name" value="WD40"/>
    <property type="match status" value="6"/>
</dbReference>
<dbReference type="SUPFAM" id="SSF50998">
    <property type="entry name" value="Quinoprotein alcohol dehydrogenase-like"/>
    <property type="match status" value="1"/>
</dbReference>
<keyword evidence="6" id="KW-0282">Flagellum</keyword>
<evidence type="ECO:0000256" key="16">
    <source>
        <dbReference type="SAM" id="MobiDB-lite"/>
    </source>
</evidence>
<dbReference type="Pfam" id="PF00400">
    <property type="entry name" value="WD40"/>
    <property type="match status" value="2"/>
</dbReference>
<comment type="similarity">
    <text evidence="12">Belongs to the CFAP44 family.</text>
</comment>
<dbReference type="InterPro" id="IPR001680">
    <property type="entry name" value="WD40_rpt"/>
</dbReference>
<feature type="region of interest" description="Disordered" evidence="16">
    <location>
        <begin position="1287"/>
        <end position="1324"/>
    </location>
</feature>
<evidence type="ECO:0000256" key="15">
    <source>
        <dbReference type="SAM" id="Coils"/>
    </source>
</evidence>
<evidence type="ECO:0000259" key="17">
    <source>
        <dbReference type="Pfam" id="PF23409"/>
    </source>
</evidence>
<evidence type="ECO:0000256" key="1">
    <source>
        <dbReference type="ARBA" id="ARBA00004611"/>
    </source>
</evidence>
<dbReference type="PANTHER" id="PTHR14885:SF3">
    <property type="entry name" value="CILIA- AND FLAGELLA-ASSOCIATED PROTEIN 44"/>
    <property type="match status" value="1"/>
</dbReference>
<keyword evidence="7 15" id="KW-0175">Coiled coil</keyword>
<comment type="subcellular location">
    <subcellularLocation>
        <location evidence="1">Cytoplasm</location>
        <location evidence="1">Cytoskeleton</location>
        <location evidence="1">Flagellum axoneme</location>
    </subcellularLocation>
</comment>
<keyword evidence="8" id="KW-0969">Cilium</keyword>
<feature type="coiled-coil region" evidence="15">
    <location>
        <begin position="1458"/>
        <end position="1492"/>
    </location>
</feature>
<reference evidence="18" key="2">
    <citation type="submission" date="2025-09" db="UniProtKB">
        <authorList>
            <consortium name="Ensembl"/>
        </authorList>
    </citation>
    <scope>IDENTIFICATION</scope>
</reference>
<dbReference type="Gene3D" id="2.130.10.10">
    <property type="entry name" value="YVTN repeat-like/Quinoprotein amine dehydrogenase"/>
    <property type="match status" value="3"/>
</dbReference>
<dbReference type="Ensembl" id="ENSCPGT00000014253.1">
    <property type="protein sequence ID" value="ENSCPGP00000013000.1"/>
    <property type="gene ID" value="ENSCPGG00000009205.1"/>
</dbReference>
<name>A0A8C3PMA6_9CHAR</name>
<feature type="coiled-coil region" evidence="15">
    <location>
        <begin position="1530"/>
        <end position="1585"/>
    </location>
</feature>
<keyword evidence="2" id="KW-0963">Cytoplasm</keyword>
<evidence type="ECO:0000256" key="4">
    <source>
        <dbReference type="ARBA" id="ARBA00022701"/>
    </source>
</evidence>
<keyword evidence="10" id="KW-0966">Cell projection</keyword>
<feature type="compositionally biased region" description="Acidic residues" evidence="16">
    <location>
        <begin position="1293"/>
        <end position="1307"/>
    </location>
</feature>
<evidence type="ECO:0000256" key="6">
    <source>
        <dbReference type="ARBA" id="ARBA00022846"/>
    </source>
</evidence>
<feature type="region of interest" description="Disordered" evidence="16">
    <location>
        <begin position="596"/>
        <end position="615"/>
    </location>
</feature>
<proteinExistence type="inferred from homology"/>
<dbReference type="PROSITE" id="PS50082">
    <property type="entry name" value="WD_REPEATS_2"/>
    <property type="match status" value="1"/>
</dbReference>